<evidence type="ECO:0000313" key="2">
    <source>
        <dbReference type="EMBL" id="MBD2184740.1"/>
    </source>
</evidence>
<name>A0A926VJ86_9CYAN</name>
<evidence type="ECO:0000256" key="1">
    <source>
        <dbReference type="SAM" id="Phobius"/>
    </source>
</evidence>
<comment type="caution">
    <text evidence="2">The sequence shown here is derived from an EMBL/GenBank/DDBJ whole genome shotgun (WGS) entry which is preliminary data.</text>
</comment>
<keyword evidence="3" id="KW-1185">Reference proteome</keyword>
<gene>
    <name evidence="2" type="ORF">H6G03_27335</name>
</gene>
<feature type="transmembrane region" description="Helical" evidence="1">
    <location>
        <begin position="6"/>
        <end position="26"/>
    </location>
</feature>
<dbReference type="AlphaFoldDB" id="A0A926VJ86"/>
<reference evidence="2" key="2">
    <citation type="submission" date="2020-08" db="EMBL/GenBank/DDBJ databases">
        <authorList>
            <person name="Chen M."/>
            <person name="Teng W."/>
            <person name="Zhao L."/>
            <person name="Hu C."/>
            <person name="Zhou Y."/>
            <person name="Han B."/>
            <person name="Song L."/>
            <person name="Shu W."/>
        </authorList>
    </citation>
    <scope>NUCLEOTIDE SEQUENCE</scope>
    <source>
        <strain evidence="2">FACHB-1375</strain>
    </source>
</reference>
<organism evidence="2 3">
    <name type="scientific">Aerosakkonema funiforme FACHB-1375</name>
    <dbReference type="NCBI Taxonomy" id="2949571"/>
    <lineage>
        <taxon>Bacteria</taxon>
        <taxon>Bacillati</taxon>
        <taxon>Cyanobacteriota</taxon>
        <taxon>Cyanophyceae</taxon>
        <taxon>Oscillatoriophycideae</taxon>
        <taxon>Aerosakkonematales</taxon>
        <taxon>Aerosakkonemataceae</taxon>
        <taxon>Aerosakkonema</taxon>
    </lineage>
</organism>
<protein>
    <submittedName>
        <fullName evidence="2">Uncharacterized protein</fullName>
    </submittedName>
</protein>
<sequence length="170" mass="18929">MSHFNFKSFTFYGLAIGFVVLLFKVVTTYGHNLKAPPPIQGRYRITAQNLPKCLESDELLLTVQQSGIYLNGSLLTADKNVELSNVTSASQTSVQEKPSLFGLWQNQQFTLSGTTNKFSSCERKINVRIQAFVKGETLNGKMTLTSAAQPIKFTAEREATERDKEKSSSH</sequence>
<keyword evidence="1" id="KW-0472">Membrane</keyword>
<dbReference type="Proteomes" id="UP000641646">
    <property type="component" value="Unassembled WGS sequence"/>
</dbReference>
<proteinExistence type="predicted"/>
<accession>A0A926VJ86</accession>
<evidence type="ECO:0000313" key="3">
    <source>
        <dbReference type="Proteomes" id="UP000641646"/>
    </source>
</evidence>
<dbReference type="RefSeq" id="WP_190471732.1">
    <property type="nucleotide sequence ID" value="NZ_JACJPW010000093.1"/>
</dbReference>
<keyword evidence="1" id="KW-0812">Transmembrane</keyword>
<keyword evidence="1" id="KW-1133">Transmembrane helix</keyword>
<dbReference type="EMBL" id="JACJPW010000093">
    <property type="protein sequence ID" value="MBD2184740.1"/>
    <property type="molecule type" value="Genomic_DNA"/>
</dbReference>
<reference evidence="2" key="1">
    <citation type="journal article" date="2015" name="ISME J.">
        <title>Draft Genome Sequence of Streptomyces incarnatus NRRL8089, which Produces the Nucleoside Antibiotic Sinefungin.</title>
        <authorList>
            <person name="Oshima K."/>
            <person name="Hattori M."/>
            <person name="Shimizu H."/>
            <person name="Fukuda K."/>
            <person name="Nemoto M."/>
            <person name="Inagaki K."/>
            <person name="Tamura T."/>
        </authorList>
    </citation>
    <scope>NUCLEOTIDE SEQUENCE</scope>
    <source>
        <strain evidence="2">FACHB-1375</strain>
    </source>
</reference>